<reference evidence="1" key="2">
    <citation type="journal article" date="2020" name="Nat. Commun.">
        <title>Large-scale genome sequencing of mycorrhizal fungi provides insights into the early evolution of symbiotic traits.</title>
        <authorList>
            <person name="Miyauchi S."/>
            <person name="Kiss E."/>
            <person name="Kuo A."/>
            <person name="Drula E."/>
            <person name="Kohler A."/>
            <person name="Sanchez-Garcia M."/>
            <person name="Morin E."/>
            <person name="Andreopoulos B."/>
            <person name="Barry K.W."/>
            <person name="Bonito G."/>
            <person name="Buee M."/>
            <person name="Carver A."/>
            <person name="Chen C."/>
            <person name="Cichocki N."/>
            <person name="Clum A."/>
            <person name="Culley D."/>
            <person name="Crous P.W."/>
            <person name="Fauchery L."/>
            <person name="Girlanda M."/>
            <person name="Hayes R.D."/>
            <person name="Keri Z."/>
            <person name="LaButti K."/>
            <person name="Lipzen A."/>
            <person name="Lombard V."/>
            <person name="Magnuson J."/>
            <person name="Maillard F."/>
            <person name="Murat C."/>
            <person name="Nolan M."/>
            <person name="Ohm R.A."/>
            <person name="Pangilinan J."/>
            <person name="Pereira M.F."/>
            <person name="Perotto S."/>
            <person name="Peter M."/>
            <person name="Pfister S."/>
            <person name="Riley R."/>
            <person name="Sitrit Y."/>
            <person name="Stielow J.B."/>
            <person name="Szollosi G."/>
            <person name="Zifcakova L."/>
            <person name="Stursova M."/>
            <person name="Spatafora J.W."/>
            <person name="Tedersoo L."/>
            <person name="Vaario L.M."/>
            <person name="Yamada A."/>
            <person name="Yan M."/>
            <person name="Wang P."/>
            <person name="Xu J."/>
            <person name="Bruns T."/>
            <person name="Baldrian P."/>
            <person name="Vilgalys R."/>
            <person name="Dunand C."/>
            <person name="Henrissat B."/>
            <person name="Grigoriev I.V."/>
            <person name="Hibbett D."/>
            <person name="Nagy L.G."/>
            <person name="Martin F.M."/>
        </authorList>
    </citation>
    <scope>NUCLEOTIDE SEQUENCE</scope>
    <source>
        <strain evidence="1">P2</strain>
    </source>
</reference>
<dbReference type="Proteomes" id="UP000886501">
    <property type="component" value="Unassembled WGS sequence"/>
</dbReference>
<proteinExistence type="predicted"/>
<evidence type="ECO:0000313" key="2">
    <source>
        <dbReference type="Proteomes" id="UP000886501"/>
    </source>
</evidence>
<organism evidence="1 2">
    <name type="scientific">Thelephora ganbajun</name>
    <name type="common">Ganba fungus</name>
    <dbReference type="NCBI Taxonomy" id="370292"/>
    <lineage>
        <taxon>Eukaryota</taxon>
        <taxon>Fungi</taxon>
        <taxon>Dikarya</taxon>
        <taxon>Basidiomycota</taxon>
        <taxon>Agaricomycotina</taxon>
        <taxon>Agaricomycetes</taxon>
        <taxon>Thelephorales</taxon>
        <taxon>Thelephoraceae</taxon>
        <taxon>Thelephora</taxon>
    </lineage>
</organism>
<comment type="caution">
    <text evidence="1">The sequence shown here is derived from an EMBL/GenBank/DDBJ whole genome shotgun (WGS) entry which is preliminary data.</text>
</comment>
<keyword evidence="2" id="KW-1185">Reference proteome</keyword>
<gene>
    <name evidence="1" type="ORF">BDM02DRAFT_62161</name>
</gene>
<sequence>MRVIRPLLAPNISPPHRSRVKYTSPPSTWILAALLCLVALKRAIAEVAPSTSSTQLEFPIPSPSRFVAVVPQTASTHLLAWYRLSGALFLEPHSPRLRILFWIKARPTTPRGPTVDLGSQRHVLMDFQGLDKGDIHRYLPRQTCLRFDLDEPAFYPPIPEFLDE</sequence>
<evidence type="ECO:0000313" key="1">
    <source>
        <dbReference type="EMBL" id="KAF9654225.1"/>
    </source>
</evidence>
<accession>A0ACB6ZXT1</accession>
<dbReference type="EMBL" id="MU117961">
    <property type="protein sequence ID" value="KAF9654225.1"/>
    <property type="molecule type" value="Genomic_DNA"/>
</dbReference>
<name>A0ACB6ZXT1_THEGA</name>
<protein>
    <submittedName>
        <fullName evidence="1">Uncharacterized protein</fullName>
    </submittedName>
</protein>
<reference evidence="1" key="1">
    <citation type="submission" date="2019-10" db="EMBL/GenBank/DDBJ databases">
        <authorList>
            <consortium name="DOE Joint Genome Institute"/>
            <person name="Kuo A."/>
            <person name="Miyauchi S."/>
            <person name="Kiss E."/>
            <person name="Drula E."/>
            <person name="Kohler A."/>
            <person name="Sanchez-Garcia M."/>
            <person name="Andreopoulos B."/>
            <person name="Barry K.W."/>
            <person name="Bonito G."/>
            <person name="Buee M."/>
            <person name="Carver A."/>
            <person name="Chen C."/>
            <person name="Cichocki N."/>
            <person name="Clum A."/>
            <person name="Culley D."/>
            <person name="Crous P.W."/>
            <person name="Fauchery L."/>
            <person name="Girlanda M."/>
            <person name="Hayes R."/>
            <person name="Keri Z."/>
            <person name="Labutti K."/>
            <person name="Lipzen A."/>
            <person name="Lombard V."/>
            <person name="Magnuson J."/>
            <person name="Maillard F."/>
            <person name="Morin E."/>
            <person name="Murat C."/>
            <person name="Nolan M."/>
            <person name="Ohm R."/>
            <person name="Pangilinan J."/>
            <person name="Pereira M."/>
            <person name="Perotto S."/>
            <person name="Peter M."/>
            <person name="Riley R."/>
            <person name="Sitrit Y."/>
            <person name="Stielow B."/>
            <person name="Szollosi G."/>
            <person name="Zifcakova L."/>
            <person name="Stursova M."/>
            <person name="Spatafora J.W."/>
            <person name="Tedersoo L."/>
            <person name="Vaario L.-M."/>
            <person name="Yamada A."/>
            <person name="Yan M."/>
            <person name="Wang P."/>
            <person name="Xu J."/>
            <person name="Bruns T."/>
            <person name="Baldrian P."/>
            <person name="Vilgalys R."/>
            <person name="Henrissat B."/>
            <person name="Grigoriev I.V."/>
            <person name="Hibbett D."/>
            <person name="Nagy L.G."/>
            <person name="Martin F.M."/>
        </authorList>
    </citation>
    <scope>NUCLEOTIDE SEQUENCE</scope>
    <source>
        <strain evidence="1">P2</strain>
    </source>
</reference>